<feature type="binding site" evidence="12">
    <location>
        <position position="142"/>
    </location>
    <ligand>
        <name>Fe cation</name>
        <dbReference type="ChEBI" id="CHEBI:24875"/>
        <label>1</label>
    </ligand>
</feature>
<evidence type="ECO:0000256" key="3">
    <source>
        <dbReference type="ARBA" id="ARBA00005286"/>
    </source>
</evidence>
<keyword evidence="9 12" id="KW-0408">Iron</keyword>
<comment type="pathway">
    <text evidence="2">Polyol metabolism; myo-inositol degradation into D-glucuronate; D-glucuronate from myo-inositol: step 1/1.</text>
</comment>
<keyword evidence="6" id="KW-0963">Cytoplasm</keyword>
<dbReference type="GO" id="GO:0005506">
    <property type="term" value="F:iron ion binding"/>
    <property type="evidence" value="ECO:0007669"/>
    <property type="project" value="InterPro"/>
</dbReference>
<dbReference type="PANTHER" id="PTHR12588">
    <property type="entry name" value="MYOINOSITOL OXYGENASE"/>
    <property type="match status" value="1"/>
</dbReference>
<evidence type="ECO:0000256" key="6">
    <source>
        <dbReference type="ARBA" id="ARBA00022490"/>
    </source>
</evidence>
<gene>
    <name evidence="14" type="ORF">BS47DRAFT_1365526</name>
</gene>
<feature type="region of interest" description="Disordered" evidence="13">
    <location>
        <begin position="90"/>
        <end position="116"/>
    </location>
</feature>
<dbReference type="InterPro" id="IPR007828">
    <property type="entry name" value="Inositol_oxygenase"/>
</dbReference>
<evidence type="ECO:0000313" key="15">
    <source>
        <dbReference type="Proteomes" id="UP000886523"/>
    </source>
</evidence>
<dbReference type="Proteomes" id="UP000886523">
    <property type="component" value="Unassembled WGS sequence"/>
</dbReference>
<dbReference type="AlphaFoldDB" id="A0A9P6AP31"/>
<keyword evidence="7 12" id="KW-0479">Metal-binding</keyword>
<evidence type="ECO:0000256" key="7">
    <source>
        <dbReference type="ARBA" id="ARBA00022723"/>
    </source>
</evidence>
<reference evidence="14" key="1">
    <citation type="journal article" date="2020" name="Nat. Commun.">
        <title>Large-scale genome sequencing of mycorrhizal fungi provides insights into the early evolution of symbiotic traits.</title>
        <authorList>
            <person name="Miyauchi S."/>
            <person name="Kiss E."/>
            <person name="Kuo A."/>
            <person name="Drula E."/>
            <person name="Kohler A."/>
            <person name="Sanchez-Garcia M."/>
            <person name="Morin E."/>
            <person name="Andreopoulos B."/>
            <person name="Barry K.W."/>
            <person name="Bonito G."/>
            <person name="Buee M."/>
            <person name="Carver A."/>
            <person name="Chen C."/>
            <person name="Cichocki N."/>
            <person name="Clum A."/>
            <person name="Culley D."/>
            <person name="Crous P.W."/>
            <person name="Fauchery L."/>
            <person name="Girlanda M."/>
            <person name="Hayes R.D."/>
            <person name="Keri Z."/>
            <person name="LaButti K."/>
            <person name="Lipzen A."/>
            <person name="Lombard V."/>
            <person name="Magnuson J."/>
            <person name="Maillard F."/>
            <person name="Murat C."/>
            <person name="Nolan M."/>
            <person name="Ohm R.A."/>
            <person name="Pangilinan J."/>
            <person name="Pereira M.F."/>
            <person name="Perotto S."/>
            <person name="Peter M."/>
            <person name="Pfister S."/>
            <person name="Riley R."/>
            <person name="Sitrit Y."/>
            <person name="Stielow J.B."/>
            <person name="Szollosi G."/>
            <person name="Zifcakova L."/>
            <person name="Stursova M."/>
            <person name="Spatafora J.W."/>
            <person name="Tedersoo L."/>
            <person name="Vaario L.M."/>
            <person name="Yamada A."/>
            <person name="Yan M."/>
            <person name="Wang P."/>
            <person name="Xu J."/>
            <person name="Bruns T."/>
            <person name="Baldrian P."/>
            <person name="Vilgalys R."/>
            <person name="Dunand C."/>
            <person name="Henrissat B."/>
            <person name="Grigoriev I.V."/>
            <person name="Hibbett D."/>
            <person name="Nagy L.G."/>
            <person name="Martin F.M."/>
        </authorList>
    </citation>
    <scope>NUCLEOTIDE SEQUENCE</scope>
    <source>
        <strain evidence="14">UP504</strain>
    </source>
</reference>
<comment type="catalytic activity">
    <reaction evidence="11">
        <text>myo-inositol + O2 = D-glucuronate + H2O + H(+)</text>
        <dbReference type="Rhea" id="RHEA:23696"/>
        <dbReference type="ChEBI" id="CHEBI:15377"/>
        <dbReference type="ChEBI" id="CHEBI:15378"/>
        <dbReference type="ChEBI" id="CHEBI:15379"/>
        <dbReference type="ChEBI" id="CHEBI:17268"/>
        <dbReference type="ChEBI" id="CHEBI:58720"/>
        <dbReference type="EC" id="1.13.99.1"/>
    </reaction>
</comment>
<organism evidence="14 15">
    <name type="scientific">Hydnum rufescens UP504</name>
    <dbReference type="NCBI Taxonomy" id="1448309"/>
    <lineage>
        <taxon>Eukaryota</taxon>
        <taxon>Fungi</taxon>
        <taxon>Dikarya</taxon>
        <taxon>Basidiomycota</taxon>
        <taxon>Agaricomycotina</taxon>
        <taxon>Agaricomycetes</taxon>
        <taxon>Cantharellales</taxon>
        <taxon>Hydnaceae</taxon>
        <taxon>Hydnum</taxon>
    </lineage>
</organism>
<comment type="similarity">
    <text evidence="3">Belongs to the myo-inositol oxygenase family.</text>
</comment>
<evidence type="ECO:0000256" key="11">
    <source>
        <dbReference type="ARBA" id="ARBA00048271"/>
    </source>
</evidence>
<feature type="binding site" evidence="12">
    <location>
        <position position="211"/>
    </location>
    <ligand>
        <name>Fe cation</name>
        <dbReference type="ChEBI" id="CHEBI:24875"/>
        <label>1</label>
    </ligand>
</feature>
<dbReference type="OrthoDB" id="4095724at2759"/>
<keyword evidence="15" id="KW-1185">Reference proteome</keyword>
<accession>A0A9P6AP31</accession>
<evidence type="ECO:0000256" key="12">
    <source>
        <dbReference type="PIRSR" id="PIRSR607828-2"/>
    </source>
</evidence>
<dbReference type="SUPFAM" id="SSF109604">
    <property type="entry name" value="HD-domain/PDEase-like"/>
    <property type="match status" value="1"/>
</dbReference>
<evidence type="ECO:0000313" key="14">
    <source>
        <dbReference type="EMBL" id="KAF9509072.1"/>
    </source>
</evidence>
<proteinExistence type="inferred from homology"/>
<evidence type="ECO:0000256" key="10">
    <source>
        <dbReference type="ARBA" id="ARBA00029668"/>
    </source>
</evidence>
<dbReference type="EC" id="1.13.99.1" evidence="4"/>
<sequence length="448" mass="48247">MCVSAFGWRLAVATEEARETLSRIRLESAWRSKYRAESALKSSMRAQADATAEYKWIRLELGESRKQLEGLQEASDALTKGNQRLAEELKQRRWQPFPPAPPVEPPDEPRRHPPPVPRLVKAAEAIRRDGRPEWMQVVGLTHNPDKLLSFSGPRDSGLSWAVLSLSQFDERVFFHEIFAANLDSKDPVYSTVNGVYTAGCGLDNVMLSWGHGEYLEAVRASNPYDLYSKSNERVRMAELRPYYENLIAKFVLDEIDCASLLRSAAITQRISFLRVSDTRLCGSICGGSTASILPLEDQPLIDHIYMRAQRLLCVVASLGAFVGVSAAPNPMPAPLPGEKHQSGHDAFTLATGGVVTSVAGSVFTVATAAGGSVAGKTLVGHEFAVVSDQAGHIATLAVSGGDRHFSGSQSQMSNSAARLATSAPWLPAPIIALGSVAAGAILGAGTVI</sequence>
<dbReference type="GO" id="GO:0050113">
    <property type="term" value="F:inositol oxygenase activity"/>
    <property type="evidence" value="ECO:0007669"/>
    <property type="project" value="UniProtKB-EC"/>
</dbReference>
<name>A0A9P6AP31_9AGAM</name>
<dbReference type="PANTHER" id="PTHR12588:SF0">
    <property type="entry name" value="INOSITOL OXYGENASE"/>
    <property type="match status" value="1"/>
</dbReference>
<comment type="caution">
    <text evidence="14">The sequence shown here is derived from an EMBL/GenBank/DDBJ whole genome shotgun (WGS) entry which is preliminary data.</text>
</comment>
<comment type="subcellular location">
    <subcellularLocation>
        <location evidence="1">Cytoplasm</location>
    </subcellularLocation>
</comment>
<protein>
    <recommendedName>
        <fullName evidence="5">Inositol oxygenase</fullName>
        <ecNumber evidence="4">1.13.99.1</ecNumber>
    </recommendedName>
    <alternativeName>
        <fullName evidence="10">Myo-inositol oxygenase</fullName>
    </alternativeName>
</protein>
<dbReference type="GO" id="GO:0005737">
    <property type="term" value="C:cytoplasm"/>
    <property type="evidence" value="ECO:0007669"/>
    <property type="project" value="UniProtKB-SubCell"/>
</dbReference>
<dbReference type="EMBL" id="MU129044">
    <property type="protein sequence ID" value="KAF9509072.1"/>
    <property type="molecule type" value="Genomic_DNA"/>
</dbReference>
<evidence type="ECO:0000256" key="1">
    <source>
        <dbReference type="ARBA" id="ARBA00004496"/>
    </source>
</evidence>
<evidence type="ECO:0000256" key="13">
    <source>
        <dbReference type="SAM" id="MobiDB-lite"/>
    </source>
</evidence>
<keyword evidence="8" id="KW-0560">Oxidoreductase</keyword>
<evidence type="ECO:0000256" key="9">
    <source>
        <dbReference type="ARBA" id="ARBA00023004"/>
    </source>
</evidence>
<evidence type="ECO:0000256" key="8">
    <source>
        <dbReference type="ARBA" id="ARBA00023002"/>
    </source>
</evidence>
<comment type="cofactor">
    <cofactor evidence="12">
        <name>Fe cation</name>
        <dbReference type="ChEBI" id="CHEBI:24875"/>
    </cofactor>
    <text evidence="12">Binds 2 iron ions per subunit.</text>
</comment>
<dbReference type="GO" id="GO:0019310">
    <property type="term" value="P:inositol catabolic process"/>
    <property type="evidence" value="ECO:0007669"/>
    <property type="project" value="InterPro"/>
</dbReference>
<evidence type="ECO:0000256" key="2">
    <source>
        <dbReference type="ARBA" id="ARBA00005167"/>
    </source>
</evidence>
<evidence type="ECO:0000256" key="5">
    <source>
        <dbReference type="ARBA" id="ARBA00019269"/>
    </source>
</evidence>
<dbReference type="Pfam" id="PF05153">
    <property type="entry name" value="MIOX"/>
    <property type="match status" value="1"/>
</dbReference>
<evidence type="ECO:0000256" key="4">
    <source>
        <dbReference type="ARBA" id="ARBA00011919"/>
    </source>
</evidence>